<organism evidence="9 10">
    <name type="scientific">Candidatus Phytoplasma meliae</name>
    <dbReference type="NCBI Taxonomy" id="1848402"/>
    <lineage>
        <taxon>Bacteria</taxon>
        <taxon>Bacillati</taxon>
        <taxon>Mycoplasmatota</taxon>
        <taxon>Mollicutes</taxon>
        <taxon>Acholeplasmatales</taxon>
        <taxon>Acholeplasmataceae</taxon>
        <taxon>Candidatus Phytoplasma</taxon>
        <taxon>16SrXIII (Mexican periwinkle virescence group)</taxon>
    </lineage>
</organism>
<evidence type="ECO:0000256" key="6">
    <source>
        <dbReference type="SAM" id="MobiDB-lite"/>
    </source>
</evidence>
<feature type="domain" description="Solute-binding protein family 5" evidence="7">
    <location>
        <begin position="274"/>
        <end position="450"/>
    </location>
</feature>
<dbReference type="Proteomes" id="UP001195571">
    <property type="component" value="Unassembled WGS sequence"/>
</dbReference>
<gene>
    <name evidence="9" type="ORF">CHTY_003480</name>
</gene>
<feature type="compositionally biased region" description="Basic and acidic residues" evidence="6">
    <location>
        <begin position="133"/>
        <end position="149"/>
    </location>
</feature>
<evidence type="ECO:0000313" key="10">
    <source>
        <dbReference type="Proteomes" id="UP001195571"/>
    </source>
</evidence>
<keyword evidence="4" id="KW-0732">Signal</keyword>
<feature type="compositionally biased region" description="Low complexity" evidence="6">
    <location>
        <begin position="177"/>
        <end position="186"/>
    </location>
</feature>
<dbReference type="InterPro" id="IPR039424">
    <property type="entry name" value="SBP_5"/>
</dbReference>
<evidence type="ECO:0000259" key="8">
    <source>
        <dbReference type="Pfam" id="PF11178"/>
    </source>
</evidence>
<keyword evidence="3" id="KW-0813">Transport</keyword>
<comment type="caution">
    <text evidence="9">The sequence shown here is derived from an EMBL/GenBank/DDBJ whole genome shotgun (WGS) entry which is preliminary data.</text>
</comment>
<reference evidence="9" key="1">
    <citation type="submission" date="2021-04" db="EMBL/GenBank/DDBJ databases">
        <title>Genomic features of Candidatus Phytoplasma meliae isolate ChTYXIII (1SrXIII-G).</title>
        <authorList>
            <person name="Fernandez F.D."/>
            <person name="Conci L.R."/>
        </authorList>
    </citation>
    <scope>NUCLEOTIDE SEQUENCE [LARGE SCALE GENOMIC DNA]</scope>
    <source>
        <strain evidence="9">ChTYXIII-Mo</strain>
    </source>
</reference>
<keyword evidence="5" id="KW-0175">Coiled coil</keyword>
<dbReference type="PANTHER" id="PTHR30290:SF10">
    <property type="entry name" value="PERIPLASMIC OLIGOPEPTIDE-BINDING PROTEIN-RELATED"/>
    <property type="match status" value="1"/>
</dbReference>
<dbReference type="PANTHER" id="PTHR30290">
    <property type="entry name" value="PERIPLASMIC BINDING COMPONENT OF ABC TRANSPORTER"/>
    <property type="match status" value="1"/>
</dbReference>
<evidence type="ECO:0000256" key="3">
    <source>
        <dbReference type="ARBA" id="ARBA00022448"/>
    </source>
</evidence>
<dbReference type="Pfam" id="PF11178">
    <property type="entry name" value="DUF2963"/>
    <property type="match status" value="1"/>
</dbReference>
<evidence type="ECO:0000259" key="7">
    <source>
        <dbReference type="Pfam" id="PF00496"/>
    </source>
</evidence>
<protein>
    <submittedName>
        <fullName evidence="9">DUF2963 domain-containing protein</fullName>
    </submittedName>
</protein>
<dbReference type="SUPFAM" id="SSF53850">
    <property type="entry name" value="Periplasmic binding protein-like II"/>
    <property type="match status" value="1"/>
</dbReference>
<dbReference type="Pfam" id="PF00496">
    <property type="entry name" value="SBP_bac_5"/>
    <property type="match status" value="1"/>
</dbReference>
<comment type="similarity">
    <text evidence="2">Belongs to the bacterial solute-binding protein 5 family.</text>
</comment>
<feature type="region of interest" description="Disordered" evidence="6">
    <location>
        <begin position="131"/>
        <end position="188"/>
    </location>
</feature>
<feature type="coiled-coil region" evidence="5">
    <location>
        <begin position="7"/>
        <end position="49"/>
    </location>
</feature>
<name>A0ABS5CZ72_9MOLU</name>
<feature type="non-terminal residue" evidence="9">
    <location>
        <position position="1"/>
    </location>
</feature>
<keyword evidence="10" id="KW-1185">Reference proteome</keyword>
<dbReference type="RefSeq" id="WP_210634612.1">
    <property type="nucleotide sequence ID" value="NZ_JACAOD020000019.1"/>
</dbReference>
<feature type="domain" description="DUF2963" evidence="8">
    <location>
        <begin position="66"/>
        <end position="112"/>
    </location>
</feature>
<evidence type="ECO:0000256" key="1">
    <source>
        <dbReference type="ARBA" id="ARBA00004196"/>
    </source>
</evidence>
<sequence>IIVICVVVNHKNKIKKEEDIKKQEETKLLEKQKEDKQKEAEIKRQAELRKEQAIKTSPKLPTVGHNQDGSINNIIEYNPITNKKIKLTAYKTVKTIAYIKEFDAQEKPEKETQENFTPEQQETASKLYQQYEEQAKQQAEKEVKDKQQAEEAAQTSLTVEREEQQRKKEENREESIEVSSSGSSDSQQGMRVYKKGFLLSNSQTLSQLEMNPFATSSSNNSFKKEVFSHVTIPFVNMHNSKMDATRSLCETTISDDNLKNHDLGVTSTCDQLQSINSKSYIFTLRNDIKFSDNQSIAIKDVLFSLEELKKVQTKNKLKIDAVPSEPNKMKVSFDNNKPNQLYTLSQTISSLNEIILVPEETYNNSLSQDTDGKSRSSYGTDNNYFTSYGPYVVEMFNTDHSLFTLTKNPQFQAADIHNDKIEIHLSNDKAKLEKALQEGTIHEYNNRYYPFRNNQTLFR</sequence>
<comment type="subcellular location">
    <subcellularLocation>
        <location evidence="1">Cell envelope</location>
    </subcellularLocation>
</comment>
<proteinExistence type="inferred from homology"/>
<accession>A0ABS5CZ72</accession>
<evidence type="ECO:0000256" key="5">
    <source>
        <dbReference type="SAM" id="Coils"/>
    </source>
</evidence>
<evidence type="ECO:0000256" key="2">
    <source>
        <dbReference type="ARBA" id="ARBA00005695"/>
    </source>
</evidence>
<feature type="compositionally biased region" description="Basic and acidic residues" evidence="6">
    <location>
        <begin position="159"/>
        <end position="175"/>
    </location>
</feature>
<evidence type="ECO:0000256" key="4">
    <source>
        <dbReference type="ARBA" id="ARBA00022729"/>
    </source>
</evidence>
<dbReference type="EMBL" id="JACAOD020000019">
    <property type="protein sequence ID" value="MBP5836277.1"/>
    <property type="molecule type" value="Genomic_DNA"/>
</dbReference>
<dbReference type="InterPro" id="IPR000914">
    <property type="entry name" value="SBP_5_dom"/>
</dbReference>
<evidence type="ECO:0000313" key="9">
    <source>
        <dbReference type="EMBL" id="MBP5836277.1"/>
    </source>
</evidence>
<dbReference type="InterPro" id="IPR021348">
    <property type="entry name" value="DUF2963"/>
</dbReference>
<dbReference type="Gene3D" id="3.40.190.10">
    <property type="entry name" value="Periplasmic binding protein-like II"/>
    <property type="match status" value="1"/>
</dbReference>